<evidence type="ECO:0000256" key="2">
    <source>
        <dbReference type="ARBA" id="ARBA00007452"/>
    </source>
</evidence>
<gene>
    <name evidence="8" type="primary">recO</name>
    <name evidence="11" type="ORF">CJ240_08760</name>
    <name evidence="10" type="ORF">HMPREF1862_00398</name>
</gene>
<organism evidence="10 12">
    <name type="scientific">Varibaculum cambriense</name>
    <dbReference type="NCBI Taxonomy" id="184870"/>
    <lineage>
        <taxon>Bacteria</taxon>
        <taxon>Bacillati</taxon>
        <taxon>Actinomycetota</taxon>
        <taxon>Actinomycetes</taxon>
        <taxon>Actinomycetales</taxon>
        <taxon>Actinomycetaceae</taxon>
        <taxon>Varibaculum</taxon>
    </lineage>
</organism>
<evidence type="ECO:0000256" key="6">
    <source>
        <dbReference type="ARBA" id="ARBA00023204"/>
    </source>
</evidence>
<reference evidence="11 13" key="2">
    <citation type="submission" date="2017-09" db="EMBL/GenBank/DDBJ databases">
        <title>Bacterial strain isolated from the female urinary microbiota.</title>
        <authorList>
            <person name="Thomas-White K."/>
            <person name="Kumar N."/>
            <person name="Forster S."/>
            <person name="Putonti C."/>
            <person name="Lawley T."/>
            <person name="Wolfe A.J."/>
        </authorList>
    </citation>
    <scope>NUCLEOTIDE SEQUENCE [LARGE SCALE GENOMIC DNA]</scope>
    <source>
        <strain evidence="11 13">UMB0744</strain>
    </source>
</reference>
<dbReference type="AlphaFoldDB" id="A0AB34X2P0"/>
<dbReference type="Gene3D" id="6.20.220.20">
    <property type="entry name" value="Recombination protein O, zinc-binding domain"/>
    <property type="match status" value="1"/>
</dbReference>
<keyword evidence="4 8" id="KW-0227">DNA damage</keyword>
<dbReference type="SUPFAM" id="SSF50249">
    <property type="entry name" value="Nucleic acid-binding proteins"/>
    <property type="match status" value="1"/>
</dbReference>
<evidence type="ECO:0000256" key="8">
    <source>
        <dbReference type="HAMAP-Rule" id="MF_00201"/>
    </source>
</evidence>
<evidence type="ECO:0000256" key="5">
    <source>
        <dbReference type="ARBA" id="ARBA00023172"/>
    </source>
</evidence>
<dbReference type="PANTHER" id="PTHR33991:SF1">
    <property type="entry name" value="DNA REPAIR PROTEIN RECO"/>
    <property type="match status" value="1"/>
</dbReference>
<protein>
    <recommendedName>
        <fullName evidence="3 8">DNA repair protein RecO</fullName>
    </recommendedName>
    <alternativeName>
        <fullName evidence="7 8">Recombination protein O</fullName>
    </alternativeName>
</protein>
<dbReference type="SUPFAM" id="SSF57863">
    <property type="entry name" value="ArfGap/RecO-like zinc finger"/>
    <property type="match status" value="1"/>
</dbReference>
<dbReference type="GO" id="GO:0006302">
    <property type="term" value="P:double-strand break repair"/>
    <property type="evidence" value="ECO:0007669"/>
    <property type="project" value="TreeGrafter"/>
</dbReference>
<dbReference type="NCBIfam" id="TIGR00613">
    <property type="entry name" value="reco"/>
    <property type="match status" value="1"/>
</dbReference>
<keyword evidence="6 8" id="KW-0234">DNA repair</keyword>
<evidence type="ECO:0000313" key="13">
    <source>
        <dbReference type="Proteomes" id="UP000243201"/>
    </source>
</evidence>
<evidence type="ECO:0000256" key="4">
    <source>
        <dbReference type="ARBA" id="ARBA00022763"/>
    </source>
</evidence>
<evidence type="ECO:0000256" key="3">
    <source>
        <dbReference type="ARBA" id="ARBA00021310"/>
    </source>
</evidence>
<dbReference type="Gene3D" id="2.40.50.140">
    <property type="entry name" value="Nucleic acid-binding proteins"/>
    <property type="match status" value="1"/>
</dbReference>
<feature type="domain" description="DNA replication/recombination mediator RecO N-terminal" evidence="9">
    <location>
        <begin position="4"/>
        <end position="78"/>
    </location>
</feature>
<dbReference type="HAMAP" id="MF_00201">
    <property type="entry name" value="RecO"/>
    <property type="match status" value="1"/>
</dbReference>
<keyword evidence="13" id="KW-1185">Reference proteome</keyword>
<accession>A0AB34X2P0</accession>
<dbReference type="PANTHER" id="PTHR33991">
    <property type="entry name" value="DNA REPAIR PROTEIN RECO"/>
    <property type="match status" value="1"/>
</dbReference>
<evidence type="ECO:0000256" key="1">
    <source>
        <dbReference type="ARBA" id="ARBA00003065"/>
    </source>
</evidence>
<evidence type="ECO:0000256" key="7">
    <source>
        <dbReference type="ARBA" id="ARBA00033409"/>
    </source>
</evidence>
<dbReference type="InterPro" id="IPR012340">
    <property type="entry name" value="NA-bd_OB-fold"/>
</dbReference>
<comment type="function">
    <text evidence="1 8">Involved in DNA repair and RecF pathway recombination.</text>
</comment>
<proteinExistence type="inferred from homology"/>
<dbReference type="Pfam" id="PF11967">
    <property type="entry name" value="RecO_N"/>
    <property type="match status" value="1"/>
</dbReference>
<reference evidence="10 12" key="1">
    <citation type="submission" date="2016-01" db="EMBL/GenBank/DDBJ databases">
        <authorList>
            <person name="Mitreva M."/>
            <person name="Pepin K.H."/>
            <person name="Mihindukulasuriya K.A."/>
            <person name="Fulton R."/>
            <person name="Fronick C."/>
            <person name="O'Laughlin M."/>
            <person name="Miner T."/>
            <person name="Herter B."/>
            <person name="Rosa B.A."/>
            <person name="Cordes M."/>
            <person name="Tomlinson C."/>
            <person name="Wollam A."/>
            <person name="Palsikar V.B."/>
            <person name="Mardis E.R."/>
            <person name="Wilson R.K."/>
        </authorList>
    </citation>
    <scope>NUCLEOTIDE SEQUENCE [LARGE SCALE GENOMIC DNA]</scope>
    <source>
        <strain evidence="10 12">DNF00696</strain>
    </source>
</reference>
<dbReference type="Proteomes" id="UP000070572">
    <property type="component" value="Unassembled WGS sequence"/>
</dbReference>
<dbReference type="InterPro" id="IPR037278">
    <property type="entry name" value="ARFGAP/RecO"/>
</dbReference>
<dbReference type="EMBL" id="LSDN01000006">
    <property type="protein sequence ID" value="KXB81649.1"/>
    <property type="molecule type" value="Genomic_DNA"/>
</dbReference>
<comment type="caution">
    <text evidence="10">The sequence shown here is derived from an EMBL/GenBank/DDBJ whole genome shotgun (WGS) entry which is preliminary data.</text>
</comment>
<dbReference type="GeneID" id="78352746"/>
<dbReference type="Proteomes" id="UP000243201">
    <property type="component" value="Unassembled WGS sequence"/>
</dbReference>
<dbReference type="InterPro" id="IPR042242">
    <property type="entry name" value="RecO_C"/>
</dbReference>
<dbReference type="Pfam" id="PF02565">
    <property type="entry name" value="RecO_C"/>
    <property type="match status" value="1"/>
</dbReference>
<evidence type="ECO:0000313" key="11">
    <source>
        <dbReference type="EMBL" id="PMB89073.1"/>
    </source>
</evidence>
<evidence type="ECO:0000313" key="12">
    <source>
        <dbReference type="Proteomes" id="UP000070572"/>
    </source>
</evidence>
<dbReference type="EMBL" id="PNGC01000003">
    <property type="protein sequence ID" value="PMB89073.1"/>
    <property type="molecule type" value="Genomic_DNA"/>
</dbReference>
<dbReference type="Gene3D" id="1.20.1440.120">
    <property type="entry name" value="Recombination protein O, C-terminal domain"/>
    <property type="match status" value="1"/>
</dbReference>
<evidence type="ECO:0000313" key="10">
    <source>
        <dbReference type="EMBL" id="KXB81649.1"/>
    </source>
</evidence>
<dbReference type="InterPro" id="IPR003717">
    <property type="entry name" value="RecO"/>
</dbReference>
<sequence length="243" mass="26274">MLRTYIDQAIVLRTTKLGEADLILTLLTLEHGQVRAVAKGLRRTSSKFGARLSPFNRVKLQLHSGRNLDTVTQAESLSLNAPAIASDYERYLSGQVMLETAEKLSEGEASRSQYRLLAGAIPALANRAHRPGMVLSSYLLRTLAIAGWAPALNECALCGADGPFKVFSAPAGGVVCEECQLSGGLHISKPVTELLTALLAGQWPQVYQADPLTQGIAEEVVTAYTEWVLERKLKSLSVMARKA</sequence>
<keyword evidence="5 8" id="KW-0233">DNA recombination</keyword>
<dbReference type="GO" id="GO:0006310">
    <property type="term" value="P:DNA recombination"/>
    <property type="evidence" value="ECO:0007669"/>
    <property type="project" value="UniProtKB-UniRule"/>
</dbReference>
<name>A0AB34X2P0_9ACTO</name>
<dbReference type="GO" id="GO:0043590">
    <property type="term" value="C:bacterial nucleoid"/>
    <property type="evidence" value="ECO:0007669"/>
    <property type="project" value="TreeGrafter"/>
</dbReference>
<evidence type="ECO:0000259" key="9">
    <source>
        <dbReference type="Pfam" id="PF11967"/>
    </source>
</evidence>
<comment type="similarity">
    <text evidence="2 8">Belongs to the RecO family.</text>
</comment>
<dbReference type="RefSeq" id="WP_022865045.1">
    <property type="nucleotide sequence ID" value="NZ_CAUPGC010000008.1"/>
</dbReference>
<dbReference type="InterPro" id="IPR022572">
    <property type="entry name" value="DNA_rep/recomb_RecO_N"/>
</dbReference>